<proteinExistence type="predicted"/>
<feature type="domain" description="Amidohydrolase-related" evidence="1">
    <location>
        <begin position="54"/>
        <end position="367"/>
    </location>
</feature>
<evidence type="ECO:0000313" key="3">
    <source>
        <dbReference type="Proteomes" id="UP000184452"/>
    </source>
</evidence>
<dbReference type="EMBL" id="FQZK01000036">
    <property type="protein sequence ID" value="SHK83117.1"/>
    <property type="molecule type" value="Genomic_DNA"/>
</dbReference>
<dbReference type="RefSeq" id="WP_073384150.1">
    <property type="nucleotide sequence ID" value="NZ_FQZK01000036.1"/>
</dbReference>
<dbReference type="InterPro" id="IPR006680">
    <property type="entry name" value="Amidohydro-rel"/>
</dbReference>
<dbReference type="STRING" id="758803.SAMN05421803_1367"/>
<dbReference type="Gene3D" id="2.30.40.10">
    <property type="entry name" value="Urease, subunit C, domain 1"/>
    <property type="match status" value="1"/>
</dbReference>
<dbReference type="Proteomes" id="UP000184452">
    <property type="component" value="Unassembled WGS sequence"/>
</dbReference>
<dbReference type="Pfam" id="PF01979">
    <property type="entry name" value="Amidohydro_1"/>
    <property type="match status" value="1"/>
</dbReference>
<dbReference type="InterPro" id="IPR032466">
    <property type="entry name" value="Metal_Hydrolase"/>
</dbReference>
<dbReference type="AlphaFoldDB" id="A0A1M6VNH6"/>
<keyword evidence="3" id="KW-1185">Reference proteome</keyword>
<dbReference type="PANTHER" id="PTHR43135">
    <property type="entry name" value="ALPHA-D-RIBOSE 1-METHYLPHOSPHONATE 5-TRIPHOSPHATE DIPHOSPHATASE"/>
    <property type="match status" value="1"/>
</dbReference>
<accession>A0A1M6VNH6</accession>
<dbReference type="SUPFAM" id="SSF51338">
    <property type="entry name" value="Composite domain of metallo-dependent hydrolases"/>
    <property type="match status" value="1"/>
</dbReference>
<dbReference type="InterPro" id="IPR011059">
    <property type="entry name" value="Metal-dep_hydrolase_composite"/>
</dbReference>
<evidence type="ECO:0000313" key="2">
    <source>
        <dbReference type="EMBL" id="SHK83117.1"/>
    </source>
</evidence>
<evidence type="ECO:0000259" key="1">
    <source>
        <dbReference type="Pfam" id="PF01979"/>
    </source>
</evidence>
<dbReference type="GO" id="GO:0016810">
    <property type="term" value="F:hydrolase activity, acting on carbon-nitrogen (but not peptide) bonds"/>
    <property type="evidence" value="ECO:0007669"/>
    <property type="project" value="InterPro"/>
</dbReference>
<organism evidence="2 3">
    <name type="scientific">Nocardiopsis flavescens</name>
    <dbReference type="NCBI Taxonomy" id="758803"/>
    <lineage>
        <taxon>Bacteria</taxon>
        <taxon>Bacillati</taxon>
        <taxon>Actinomycetota</taxon>
        <taxon>Actinomycetes</taxon>
        <taxon>Streptosporangiales</taxon>
        <taxon>Nocardiopsidaceae</taxon>
        <taxon>Nocardiopsis</taxon>
    </lineage>
</organism>
<dbReference type="InterPro" id="IPR051781">
    <property type="entry name" value="Metallo-dep_Hydrolase"/>
</dbReference>
<dbReference type="Gene3D" id="3.20.20.140">
    <property type="entry name" value="Metal-dependent hydrolases"/>
    <property type="match status" value="1"/>
</dbReference>
<dbReference type="PANTHER" id="PTHR43135:SF3">
    <property type="entry name" value="ALPHA-D-RIBOSE 1-METHYLPHOSPHONATE 5-TRIPHOSPHATE DIPHOSPHATASE"/>
    <property type="match status" value="1"/>
</dbReference>
<reference evidence="2 3" key="1">
    <citation type="submission" date="2016-11" db="EMBL/GenBank/DDBJ databases">
        <authorList>
            <person name="Jaros S."/>
            <person name="Januszkiewicz K."/>
            <person name="Wedrychowicz H."/>
        </authorList>
    </citation>
    <scope>NUCLEOTIDE SEQUENCE [LARGE SCALE GENOMIC DNA]</scope>
    <source>
        <strain evidence="2 3">CGMCC 4.5723</strain>
    </source>
</reference>
<protein>
    <submittedName>
        <fullName evidence="2">Enamidase</fullName>
    </submittedName>
</protein>
<name>A0A1M6VNH6_9ACTN</name>
<dbReference type="SUPFAM" id="SSF51556">
    <property type="entry name" value="Metallo-dependent hydrolases"/>
    <property type="match status" value="1"/>
</dbReference>
<sequence length="403" mass="41185">METAALALTRVTALVGDGLEPVQGTVVVEGGRVAAVGDVPVPAGAREVALPGHTVLPGLVDTHVHLGAPGGAGPLALAGAVLGHLRFQPRGRRAFLAHGVTTVCSLGDDDAWVHELRRRTADGSLPGPRVRIAGPLFTAPGGHPVATLGASPDDDWVRVPRSPDHAREQVAALAGGADPVDVVKVVQDRGDPARRSLEPVAPAVLAAIADEAHRHGVPVVAHWGTLPDLAELLEAGADHLQHLEPRGPLAGWPAELLEALVARGTTLAPTLAVTEALLDADTARTLRRRVREFHEAGGTVLAGSDSGMPAVPPGAGLVREVELLAACGLTPREALAAATTGPARALGAGAALVPGAPADLLVVRGDPHTGTDPLRRVALVLRGGRPAARAGRRRTRRLRGGTP</sequence>
<gene>
    <name evidence="2" type="ORF">SAMN05421803_1367</name>
</gene>